<dbReference type="PANTHER" id="PTHR10845">
    <property type="entry name" value="REGULATOR OF G PROTEIN SIGNALING"/>
    <property type="match status" value="1"/>
</dbReference>
<dbReference type="InterPro" id="IPR036390">
    <property type="entry name" value="WH_DNA-bd_sf"/>
</dbReference>
<keyword evidence="6" id="KW-1185">Reference proteome</keyword>
<proteinExistence type="predicted"/>
<protein>
    <submittedName>
        <fullName evidence="5">Uncharacterized protein</fullName>
    </submittedName>
</protein>
<name>A0A1Q2YJK7_9ASCO</name>
<dbReference type="PROSITE" id="PS50186">
    <property type="entry name" value="DEP"/>
    <property type="match status" value="1"/>
</dbReference>
<gene>
    <name evidence="5" type="ORF">PMKS-003248</name>
</gene>
<dbReference type="GO" id="GO:0035556">
    <property type="term" value="P:intracellular signal transduction"/>
    <property type="evidence" value="ECO:0007669"/>
    <property type="project" value="InterPro"/>
</dbReference>
<dbReference type="PANTHER" id="PTHR10845:SF192">
    <property type="entry name" value="DOUBLE HIT, ISOFORM B"/>
    <property type="match status" value="1"/>
</dbReference>
<comment type="caution">
    <text evidence="5">The sequence shown here is derived from an EMBL/GenBank/DDBJ whole genome shotgun (WGS) entry which is preliminary data.</text>
</comment>
<dbReference type="Proteomes" id="UP000186136">
    <property type="component" value="Unassembled WGS sequence"/>
</dbReference>
<reference evidence="5 6" key="1">
    <citation type="submission" date="2016-08" db="EMBL/GenBank/DDBJ databases">
        <title>Whole genome shotgun sequence of Pichia membranifaciens KS47-1.</title>
        <authorList>
            <person name="Konishi M."/>
            <person name="Ishida M."/>
            <person name="Arakawa T."/>
            <person name="Kato Y."/>
            <person name="Horiuchi J."/>
        </authorList>
    </citation>
    <scope>NUCLEOTIDE SEQUENCE [LARGE SCALE GENOMIC DNA]</scope>
    <source>
        <strain evidence="5 6">KS47-1</strain>
    </source>
</reference>
<dbReference type="InterPro" id="IPR000591">
    <property type="entry name" value="DEP_dom"/>
</dbReference>
<dbReference type="Pfam" id="PF25889">
    <property type="entry name" value="WHD_Fungal_DR"/>
    <property type="match status" value="1"/>
</dbReference>
<dbReference type="SUPFAM" id="SSF46785">
    <property type="entry name" value="Winged helix' DNA-binding domain"/>
    <property type="match status" value="1"/>
</dbReference>
<accession>A0A1Q2YJK7</accession>
<feature type="region of interest" description="Disordered" evidence="2">
    <location>
        <begin position="611"/>
        <end position="632"/>
    </location>
</feature>
<dbReference type="SUPFAM" id="SSF48097">
    <property type="entry name" value="Regulator of G-protein signaling, RGS"/>
    <property type="match status" value="1"/>
</dbReference>
<evidence type="ECO:0000259" key="3">
    <source>
        <dbReference type="PROSITE" id="PS50132"/>
    </source>
</evidence>
<evidence type="ECO:0000259" key="4">
    <source>
        <dbReference type="PROSITE" id="PS50186"/>
    </source>
</evidence>
<evidence type="ECO:0000256" key="2">
    <source>
        <dbReference type="SAM" id="MobiDB-lite"/>
    </source>
</evidence>
<dbReference type="OrthoDB" id="196547at2759"/>
<dbReference type="Pfam" id="PF00615">
    <property type="entry name" value="RGS"/>
    <property type="match status" value="1"/>
</dbReference>
<evidence type="ECO:0000256" key="1">
    <source>
        <dbReference type="ARBA" id="ARBA00022700"/>
    </source>
</evidence>
<keyword evidence="1" id="KW-0734">Signal transduction inhibitor</keyword>
<sequence>MKSGSTKQKASSQVSLKTLTRTPAGKVYHHDLKSIYAVLLCCLDLKDTAKNVSSALLKLTLKKTQAYSFSVKRAIHVMSNLEIDLQYNLTLTKLSYEISTKFAFELLQIFYTAKLLHCPDDRTCKRLTNEKQILQPTPKGVAILHQFCLKMGVPNISSIKLPQILKSNFNSMQLIEFERHSRTDSIIHSENSDKLLFIQLMGPSMNIWSPKNGPDPIADLGSLLKVESRASDHIYGSCERDDGVNPLESDVAFFEYLKQRQQEQVEVPKHNDTILDEEVPKEQPPVKSVSSPFYHRFFTNPDSDSHVQYYVSNKGLRFSRKKTITLNSNEKTINNCFAGKALIQCILDCTDVMYYQEALKVANVFMKLKLINCESLDESSIFGFLPSKDYIYSLTELGYQIVKWNPPEIRSGTHSTSSSDSGIQSVEIVLPSTISLNKVLKDPALKYLFRKFMSDNICIENLRVYDDIVDFQKKITVLRKMLSLKDREKVKFVKQLETVDLFKDADLAQFQVSALQHKKLTIYTAINKLSEYCLSKVYTIFAMYISEDAPSEINIDSKLRFEVKNMIQENGEFSSPCMNISELKSKINSEIFQTSGDDSEAELSEKVPLSVEDASLEKSSSNSSVPEGEINSMKPIPDLTLNLKHPKALEIPPASPTEILFGPKLKFLEDVYVLYEEIRIKVYRMMETDSRAKFLASEQFKEYYYSL</sequence>
<feature type="domain" description="RGS" evidence="3">
    <location>
        <begin position="435"/>
        <end position="704"/>
    </location>
</feature>
<dbReference type="Gene3D" id="1.10.167.10">
    <property type="entry name" value="Regulator of G-protein Signalling 4, domain 2"/>
    <property type="match status" value="1"/>
</dbReference>
<dbReference type="InterPro" id="IPR044926">
    <property type="entry name" value="RGS_subdomain_2"/>
</dbReference>
<dbReference type="GO" id="GO:0009968">
    <property type="term" value="P:negative regulation of signal transduction"/>
    <property type="evidence" value="ECO:0007669"/>
    <property type="project" value="UniProtKB-KW"/>
</dbReference>
<evidence type="ECO:0000313" key="5">
    <source>
        <dbReference type="EMBL" id="GAV29746.1"/>
    </source>
</evidence>
<feature type="domain" description="DEP" evidence="4">
    <location>
        <begin position="312"/>
        <end position="396"/>
    </location>
</feature>
<evidence type="ECO:0000313" key="6">
    <source>
        <dbReference type="Proteomes" id="UP000186136"/>
    </source>
</evidence>
<dbReference type="InterPro" id="IPR016137">
    <property type="entry name" value="RGS"/>
</dbReference>
<dbReference type="AlphaFoldDB" id="A0A1Q2YJK7"/>
<dbReference type="SMART" id="SM00315">
    <property type="entry name" value="RGS"/>
    <property type="match status" value="1"/>
</dbReference>
<organism evidence="5 6">
    <name type="scientific">Pichia membranifaciens</name>
    <dbReference type="NCBI Taxonomy" id="4926"/>
    <lineage>
        <taxon>Eukaryota</taxon>
        <taxon>Fungi</taxon>
        <taxon>Dikarya</taxon>
        <taxon>Ascomycota</taxon>
        <taxon>Saccharomycotina</taxon>
        <taxon>Pichiomycetes</taxon>
        <taxon>Pichiales</taxon>
        <taxon>Pichiaceae</taxon>
        <taxon>Pichia</taxon>
    </lineage>
</organism>
<dbReference type="InterPro" id="IPR058855">
    <property type="entry name" value="RGS1/SST2-like_Fungal-DR"/>
</dbReference>
<dbReference type="PROSITE" id="PS50132">
    <property type="entry name" value="RGS"/>
    <property type="match status" value="1"/>
</dbReference>
<dbReference type="Gene3D" id="1.10.10.10">
    <property type="entry name" value="Winged helix-like DNA-binding domain superfamily/Winged helix DNA-binding domain"/>
    <property type="match status" value="1"/>
</dbReference>
<dbReference type="EMBL" id="BDGI01000134">
    <property type="protein sequence ID" value="GAV29746.1"/>
    <property type="molecule type" value="Genomic_DNA"/>
</dbReference>
<dbReference type="InterPro" id="IPR036305">
    <property type="entry name" value="RGS_sf"/>
</dbReference>
<dbReference type="InterPro" id="IPR036388">
    <property type="entry name" value="WH-like_DNA-bd_sf"/>
</dbReference>